<keyword evidence="2" id="KW-1185">Reference proteome</keyword>
<dbReference type="InterPro" id="IPR032675">
    <property type="entry name" value="LRR_dom_sf"/>
</dbReference>
<name>A0A8H5T848_FUSHE</name>
<organism evidence="1 2">
    <name type="scientific">Fusarium heterosporum</name>
    <dbReference type="NCBI Taxonomy" id="42747"/>
    <lineage>
        <taxon>Eukaryota</taxon>
        <taxon>Fungi</taxon>
        <taxon>Dikarya</taxon>
        <taxon>Ascomycota</taxon>
        <taxon>Pezizomycotina</taxon>
        <taxon>Sordariomycetes</taxon>
        <taxon>Hypocreomycetidae</taxon>
        <taxon>Hypocreales</taxon>
        <taxon>Nectriaceae</taxon>
        <taxon>Fusarium</taxon>
        <taxon>Fusarium heterosporum species complex</taxon>
    </lineage>
</organism>
<dbReference type="EMBL" id="JAAGWQ010000131">
    <property type="protein sequence ID" value="KAF5664798.1"/>
    <property type="molecule type" value="Genomic_DNA"/>
</dbReference>
<evidence type="ECO:0008006" key="3">
    <source>
        <dbReference type="Google" id="ProtNLM"/>
    </source>
</evidence>
<evidence type="ECO:0000313" key="1">
    <source>
        <dbReference type="EMBL" id="KAF5664798.1"/>
    </source>
</evidence>
<reference evidence="1 2" key="1">
    <citation type="submission" date="2020-05" db="EMBL/GenBank/DDBJ databases">
        <title>Identification and distribution of gene clusters putatively required for synthesis of sphingolipid metabolism inhibitors in phylogenetically diverse species of the filamentous fungus Fusarium.</title>
        <authorList>
            <person name="Kim H.-S."/>
            <person name="Busman M."/>
            <person name="Brown D.W."/>
            <person name="Divon H."/>
            <person name="Uhlig S."/>
            <person name="Proctor R.H."/>
        </authorList>
    </citation>
    <scope>NUCLEOTIDE SEQUENCE [LARGE SCALE GENOMIC DNA]</scope>
    <source>
        <strain evidence="1 2">NRRL 20693</strain>
    </source>
</reference>
<dbReference type="SUPFAM" id="SSF52047">
    <property type="entry name" value="RNI-like"/>
    <property type="match status" value="1"/>
</dbReference>
<dbReference type="Gene3D" id="3.80.10.10">
    <property type="entry name" value="Ribonuclease Inhibitor"/>
    <property type="match status" value="1"/>
</dbReference>
<comment type="caution">
    <text evidence="1">The sequence shown here is derived from an EMBL/GenBank/DDBJ whole genome shotgun (WGS) entry which is preliminary data.</text>
</comment>
<gene>
    <name evidence="1" type="ORF">FHETE_6913</name>
</gene>
<dbReference type="AlphaFoldDB" id="A0A8H5T848"/>
<proteinExistence type="predicted"/>
<protein>
    <recommendedName>
        <fullName evidence="3">F-box domain-containing protein</fullName>
    </recommendedName>
</protein>
<dbReference type="OrthoDB" id="5410873at2759"/>
<accession>A0A8H5T848</accession>
<dbReference type="Proteomes" id="UP000567885">
    <property type="component" value="Unassembled WGS sequence"/>
</dbReference>
<sequence length="386" mass="43957">MALPILEELPPEIILAITDRLTCDDKKALSLASKTLRKHVAADLFKHIKTDCPLPDHHILQSILDKYGAIDPTSGKETWYWNDSPASVWARNLADVPAMQRLLQCEGLPNCTTLSVFTTLEDAAFGIPHGLDVGRFLYARPETWDQVKENEVMHAWRQASAELWSDIARFFRGEGLELINLLPRYVAGRMWQANVMEGFNSTISEMPTFIYNHANRLECLNIAADKRAHLGKNALRLTPHTMPQLKTLRLENLCITSSLKEFLGAPSPSLESLYLYGCAASGYEESSPEQSHNPTWADFWETVRKNNPSLKEVLYQNPRSRQLHDGETIGEDENSIVWPYVELGFPYGDVRDCKQVNRQRLAAGDDDREFQLLMEEIARRQQITLY</sequence>
<evidence type="ECO:0000313" key="2">
    <source>
        <dbReference type="Proteomes" id="UP000567885"/>
    </source>
</evidence>